<name>A0A8J4XY74_CHIOP</name>
<reference evidence="1" key="1">
    <citation type="submission" date="2020-07" db="EMBL/GenBank/DDBJ databases">
        <title>The High-quality genome of the commercially important snow crab, Chionoecetes opilio.</title>
        <authorList>
            <person name="Jeong J.-H."/>
            <person name="Ryu S."/>
        </authorList>
    </citation>
    <scope>NUCLEOTIDE SEQUENCE</scope>
    <source>
        <strain evidence="1">MADBK_172401_WGS</strain>
        <tissue evidence="1">Digestive gland</tissue>
    </source>
</reference>
<dbReference type="OrthoDB" id="6371936at2759"/>
<dbReference type="EMBL" id="JACEEZ010019081">
    <property type="protein sequence ID" value="KAG0716158.1"/>
    <property type="molecule type" value="Genomic_DNA"/>
</dbReference>
<dbReference type="AlphaFoldDB" id="A0A8J4XY74"/>
<organism evidence="1 2">
    <name type="scientific">Chionoecetes opilio</name>
    <name type="common">Atlantic snow crab</name>
    <name type="synonym">Cancer opilio</name>
    <dbReference type="NCBI Taxonomy" id="41210"/>
    <lineage>
        <taxon>Eukaryota</taxon>
        <taxon>Metazoa</taxon>
        <taxon>Ecdysozoa</taxon>
        <taxon>Arthropoda</taxon>
        <taxon>Crustacea</taxon>
        <taxon>Multicrustacea</taxon>
        <taxon>Malacostraca</taxon>
        <taxon>Eumalacostraca</taxon>
        <taxon>Eucarida</taxon>
        <taxon>Decapoda</taxon>
        <taxon>Pleocyemata</taxon>
        <taxon>Brachyura</taxon>
        <taxon>Eubrachyura</taxon>
        <taxon>Majoidea</taxon>
        <taxon>Majidae</taxon>
        <taxon>Chionoecetes</taxon>
    </lineage>
</organism>
<dbReference type="Proteomes" id="UP000770661">
    <property type="component" value="Unassembled WGS sequence"/>
</dbReference>
<gene>
    <name evidence="1" type="ORF">GWK47_010368</name>
</gene>
<keyword evidence="2" id="KW-1185">Reference proteome</keyword>
<proteinExistence type="predicted"/>
<comment type="caution">
    <text evidence="1">The sequence shown here is derived from an EMBL/GenBank/DDBJ whole genome shotgun (WGS) entry which is preliminary data.</text>
</comment>
<sequence>MEILIKHVSDDFRAKLEGYFEMRNDSLHVTLKDMDECLNQASIAHGDISMYRMQLLQACNHNTEPPFTAAEDEALLLNGQGIKDLQQVSGEAEHCVMQVGELQDVAATLMNAHAQNIPPMIDTMLSEAAVEMKKADEMHLKQAEDIYQRGDEELNKAVQVLDSMQKVKHQIECLCQILRKPDN</sequence>
<accession>A0A8J4XY74</accession>
<protein>
    <submittedName>
        <fullName evidence="1">Uncharacterized protein</fullName>
    </submittedName>
</protein>
<evidence type="ECO:0000313" key="1">
    <source>
        <dbReference type="EMBL" id="KAG0716158.1"/>
    </source>
</evidence>
<evidence type="ECO:0000313" key="2">
    <source>
        <dbReference type="Proteomes" id="UP000770661"/>
    </source>
</evidence>